<dbReference type="Proteomes" id="UP000824165">
    <property type="component" value="Unassembled WGS sequence"/>
</dbReference>
<dbReference type="GO" id="GO:0005886">
    <property type="term" value="C:plasma membrane"/>
    <property type="evidence" value="ECO:0007669"/>
    <property type="project" value="UniProtKB-SubCell"/>
</dbReference>
<feature type="transmembrane region" description="Helical" evidence="7">
    <location>
        <begin position="174"/>
        <end position="192"/>
    </location>
</feature>
<comment type="similarity">
    <text evidence="1 7">Belongs to the Lgt family.</text>
</comment>
<feature type="binding site" evidence="7">
    <location>
        <position position="143"/>
    </location>
    <ligand>
        <name>a 1,2-diacyl-sn-glycero-3-phospho-(1'-sn-glycerol)</name>
        <dbReference type="ChEBI" id="CHEBI:64716"/>
    </ligand>
</feature>
<feature type="transmembrane region" description="Helical" evidence="7">
    <location>
        <begin position="27"/>
        <end position="47"/>
    </location>
</feature>
<feature type="transmembrane region" description="Helical" evidence="7">
    <location>
        <begin position="229"/>
        <end position="255"/>
    </location>
</feature>
<dbReference type="HAMAP" id="MF_01147">
    <property type="entry name" value="Lgt"/>
    <property type="match status" value="1"/>
</dbReference>
<name>A0A9D1KQ03_9FIRM</name>
<organism evidence="8 9">
    <name type="scientific">Candidatus Ornithomonoglobus intestinigallinarum</name>
    <dbReference type="NCBI Taxonomy" id="2840894"/>
    <lineage>
        <taxon>Bacteria</taxon>
        <taxon>Bacillati</taxon>
        <taxon>Bacillota</taxon>
        <taxon>Clostridia</taxon>
        <taxon>Candidatus Ornithomonoglobus</taxon>
    </lineage>
</organism>
<dbReference type="AlphaFoldDB" id="A0A9D1KQ03"/>
<reference evidence="8" key="2">
    <citation type="journal article" date="2021" name="PeerJ">
        <title>Extensive microbial diversity within the chicken gut microbiome revealed by metagenomics and culture.</title>
        <authorList>
            <person name="Gilroy R."/>
            <person name="Ravi A."/>
            <person name="Getino M."/>
            <person name="Pursley I."/>
            <person name="Horton D.L."/>
            <person name="Alikhan N.F."/>
            <person name="Baker D."/>
            <person name="Gharbi K."/>
            <person name="Hall N."/>
            <person name="Watson M."/>
            <person name="Adriaenssens E.M."/>
            <person name="Foster-Nyarko E."/>
            <person name="Jarju S."/>
            <person name="Secka A."/>
            <person name="Antonio M."/>
            <person name="Oren A."/>
            <person name="Chaudhuri R.R."/>
            <person name="La Ragione R."/>
            <person name="Hildebrand F."/>
            <person name="Pallen M.J."/>
        </authorList>
    </citation>
    <scope>NUCLEOTIDE SEQUENCE</scope>
    <source>
        <strain evidence="8">CHK181-108</strain>
    </source>
</reference>
<dbReference type="EC" id="2.5.1.145" evidence="7"/>
<keyword evidence="5 7" id="KW-1133">Transmembrane helix</keyword>
<dbReference type="NCBIfam" id="TIGR00544">
    <property type="entry name" value="lgt"/>
    <property type="match status" value="1"/>
</dbReference>
<evidence type="ECO:0000256" key="4">
    <source>
        <dbReference type="ARBA" id="ARBA00022692"/>
    </source>
</evidence>
<accession>A0A9D1KQ03</accession>
<evidence type="ECO:0000313" key="9">
    <source>
        <dbReference type="Proteomes" id="UP000824165"/>
    </source>
</evidence>
<evidence type="ECO:0000256" key="3">
    <source>
        <dbReference type="ARBA" id="ARBA00022679"/>
    </source>
</evidence>
<dbReference type="InterPro" id="IPR001640">
    <property type="entry name" value="Lgt"/>
</dbReference>
<evidence type="ECO:0000256" key="1">
    <source>
        <dbReference type="ARBA" id="ARBA00007150"/>
    </source>
</evidence>
<dbReference type="EMBL" id="DVLU01000054">
    <property type="protein sequence ID" value="HIT85364.1"/>
    <property type="molecule type" value="Genomic_DNA"/>
</dbReference>
<evidence type="ECO:0000256" key="2">
    <source>
        <dbReference type="ARBA" id="ARBA00022475"/>
    </source>
</evidence>
<dbReference type="GO" id="GO:0042158">
    <property type="term" value="P:lipoprotein biosynthetic process"/>
    <property type="evidence" value="ECO:0007669"/>
    <property type="project" value="UniProtKB-UniRule"/>
</dbReference>
<evidence type="ECO:0000256" key="5">
    <source>
        <dbReference type="ARBA" id="ARBA00022989"/>
    </source>
</evidence>
<feature type="transmembrane region" description="Helical" evidence="7">
    <location>
        <begin position="100"/>
        <end position="117"/>
    </location>
</feature>
<sequence length="264" mass="29141">MNVIAFPKLGITLNIDPVAFSVGSKDIFWYALIIITGFFAGALFVYFTAEKRGLKKDAVWDIALYGFILGIICARIYYVLFALDEFNSFWDVFKIWNGGLAIYGGLIGAVISTVIYCRVKKISFLNAADVCAPGLLIGQAIGRFGNFVNAEVYGLETDLPWGMSINGGAPVHPVFIYESLWNVLGLILLLLFRDKKTANGQVFCFYIFWYSLGRIFLEGMRNTDYILYLIPNVLGISQAVAAAGIIAGIAGFAVCTKKKKIRLS</sequence>
<keyword evidence="6 7" id="KW-0472">Membrane</keyword>
<dbReference type="GO" id="GO:0008961">
    <property type="term" value="F:phosphatidylglycerol-prolipoprotein diacylglyceryl transferase activity"/>
    <property type="evidence" value="ECO:0007669"/>
    <property type="project" value="UniProtKB-UniRule"/>
</dbReference>
<comment type="subcellular location">
    <subcellularLocation>
        <location evidence="7">Cell membrane</location>
        <topology evidence="7">Multi-pass membrane protein</topology>
    </subcellularLocation>
</comment>
<keyword evidence="4 7" id="KW-0812">Transmembrane</keyword>
<keyword evidence="3 7" id="KW-0808">Transferase</keyword>
<proteinExistence type="inferred from homology"/>
<feature type="transmembrane region" description="Helical" evidence="7">
    <location>
        <begin position="59"/>
        <end position="80"/>
    </location>
</feature>
<feature type="transmembrane region" description="Helical" evidence="7">
    <location>
        <begin position="199"/>
        <end position="217"/>
    </location>
</feature>
<feature type="transmembrane region" description="Helical" evidence="7">
    <location>
        <begin position="124"/>
        <end position="142"/>
    </location>
</feature>
<dbReference type="PROSITE" id="PS01311">
    <property type="entry name" value="LGT"/>
    <property type="match status" value="1"/>
</dbReference>
<evidence type="ECO:0000256" key="7">
    <source>
        <dbReference type="HAMAP-Rule" id="MF_01147"/>
    </source>
</evidence>
<evidence type="ECO:0000256" key="6">
    <source>
        <dbReference type="ARBA" id="ARBA00023136"/>
    </source>
</evidence>
<keyword evidence="2 7" id="KW-1003">Cell membrane</keyword>
<comment type="pathway">
    <text evidence="7">Protein modification; lipoprotein biosynthesis (diacylglyceryl transfer).</text>
</comment>
<reference evidence="8" key="1">
    <citation type="submission" date="2020-10" db="EMBL/GenBank/DDBJ databases">
        <authorList>
            <person name="Gilroy R."/>
        </authorList>
    </citation>
    <scope>NUCLEOTIDE SEQUENCE</scope>
    <source>
        <strain evidence="8">CHK181-108</strain>
    </source>
</reference>
<comment type="caution">
    <text evidence="8">The sequence shown here is derived from an EMBL/GenBank/DDBJ whole genome shotgun (WGS) entry which is preliminary data.</text>
</comment>
<comment type="function">
    <text evidence="7">Catalyzes the transfer of the diacylglyceryl group from phosphatidylglycerol to the sulfhydryl group of the N-terminal cysteine of a prolipoprotein, the first step in the formation of mature lipoproteins.</text>
</comment>
<dbReference type="PANTHER" id="PTHR30589:SF0">
    <property type="entry name" value="PHOSPHATIDYLGLYCEROL--PROLIPOPROTEIN DIACYLGLYCERYL TRANSFERASE"/>
    <property type="match status" value="1"/>
</dbReference>
<dbReference type="Pfam" id="PF01790">
    <property type="entry name" value="LGT"/>
    <property type="match status" value="1"/>
</dbReference>
<evidence type="ECO:0000313" key="8">
    <source>
        <dbReference type="EMBL" id="HIT85364.1"/>
    </source>
</evidence>
<gene>
    <name evidence="7 8" type="primary">lgt</name>
    <name evidence="8" type="ORF">IAA60_05605</name>
</gene>
<comment type="catalytic activity">
    <reaction evidence="7">
        <text>L-cysteinyl-[prolipoprotein] + a 1,2-diacyl-sn-glycero-3-phospho-(1'-sn-glycerol) = an S-1,2-diacyl-sn-glyceryl-L-cysteinyl-[prolipoprotein] + sn-glycerol 1-phosphate + H(+)</text>
        <dbReference type="Rhea" id="RHEA:56712"/>
        <dbReference type="Rhea" id="RHEA-COMP:14679"/>
        <dbReference type="Rhea" id="RHEA-COMP:14680"/>
        <dbReference type="ChEBI" id="CHEBI:15378"/>
        <dbReference type="ChEBI" id="CHEBI:29950"/>
        <dbReference type="ChEBI" id="CHEBI:57685"/>
        <dbReference type="ChEBI" id="CHEBI:64716"/>
        <dbReference type="ChEBI" id="CHEBI:140658"/>
        <dbReference type="EC" id="2.5.1.145"/>
    </reaction>
</comment>
<dbReference type="PANTHER" id="PTHR30589">
    <property type="entry name" value="PROLIPOPROTEIN DIACYLGLYCERYL TRANSFERASE"/>
    <property type="match status" value="1"/>
</dbReference>
<protein>
    <recommendedName>
        <fullName evidence="7">Phosphatidylglycerol--prolipoprotein diacylglyceryl transferase</fullName>
        <ecNumber evidence="7">2.5.1.145</ecNumber>
    </recommendedName>
</protein>